<dbReference type="EMBL" id="LJQC01000502">
    <property type="protein sequence ID" value="KPW99217.1"/>
    <property type="molecule type" value="Genomic_DNA"/>
</dbReference>
<keyword evidence="2 7" id="KW-0479">Metal-binding</keyword>
<dbReference type="HAMAP" id="MF_00011">
    <property type="entry name" value="Adenylosucc_synth"/>
    <property type="match status" value="1"/>
</dbReference>
<comment type="similarity">
    <text evidence="7">Belongs to the adenylosuccinate synthetase family.</text>
</comment>
<comment type="caution">
    <text evidence="8">The sequence shown here is derived from an EMBL/GenBank/DDBJ whole genome shotgun (WGS) entry which is preliminary data.</text>
</comment>
<comment type="catalytic activity">
    <reaction evidence="7">
        <text>IMP + L-aspartate + GTP = N(6)-(1,2-dicarboxyethyl)-AMP + GDP + phosphate + 2 H(+)</text>
        <dbReference type="Rhea" id="RHEA:15753"/>
        <dbReference type="ChEBI" id="CHEBI:15378"/>
        <dbReference type="ChEBI" id="CHEBI:29991"/>
        <dbReference type="ChEBI" id="CHEBI:37565"/>
        <dbReference type="ChEBI" id="CHEBI:43474"/>
        <dbReference type="ChEBI" id="CHEBI:57567"/>
        <dbReference type="ChEBI" id="CHEBI:58053"/>
        <dbReference type="ChEBI" id="CHEBI:58189"/>
        <dbReference type="EC" id="6.3.4.4"/>
    </reaction>
</comment>
<name>A0A0P9NK36_9PSED</name>
<keyword evidence="6 7" id="KW-0342">GTP-binding</keyword>
<keyword evidence="7" id="KW-0963">Cytoplasm</keyword>
<evidence type="ECO:0000256" key="6">
    <source>
        <dbReference type="ARBA" id="ARBA00023134"/>
    </source>
</evidence>
<dbReference type="PANTHER" id="PTHR11846">
    <property type="entry name" value="ADENYLOSUCCINATE SYNTHETASE"/>
    <property type="match status" value="1"/>
</dbReference>
<comment type="subunit">
    <text evidence="7">Homodimer.</text>
</comment>
<dbReference type="Gene3D" id="3.40.440.10">
    <property type="entry name" value="Adenylosuccinate Synthetase, subunit A, domain 1"/>
    <property type="match status" value="2"/>
</dbReference>
<feature type="binding site" description="in other chain" evidence="7">
    <location>
        <begin position="164"/>
        <end position="167"/>
    </location>
    <ligand>
        <name>IMP</name>
        <dbReference type="ChEBI" id="CHEBI:58053"/>
        <note>ligand shared between dimeric partners</note>
    </ligand>
</feature>
<dbReference type="Gene3D" id="3.90.170.10">
    <property type="entry name" value="Adenylosuccinate Synthetase, subunit A, domain 3"/>
    <property type="match status" value="1"/>
</dbReference>
<evidence type="ECO:0000313" key="9">
    <source>
        <dbReference type="Proteomes" id="UP000051335"/>
    </source>
</evidence>
<keyword evidence="4 7" id="KW-0658">Purine biosynthesis</keyword>
<evidence type="ECO:0000256" key="5">
    <source>
        <dbReference type="ARBA" id="ARBA00022842"/>
    </source>
</evidence>
<evidence type="ECO:0000256" key="3">
    <source>
        <dbReference type="ARBA" id="ARBA00022741"/>
    </source>
</evidence>
<dbReference type="GO" id="GO:0005525">
    <property type="term" value="F:GTP binding"/>
    <property type="evidence" value="ECO:0007669"/>
    <property type="project" value="UniProtKB-UniRule"/>
</dbReference>
<dbReference type="InterPro" id="IPR042109">
    <property type="entry name" value="Adenylosuccinate_synth_dom1"/>
</dbReference>
<dbReference type="SUPFAM" id="SSF52540">
    <property type="entry name" value="P-loop containing nucleoside triphosphate hydrolases"/>
    <property type="match status" value="1"/>
</dbReference>
<feature type="binding site" description="in other chain" evidence="7">
    <location>
        <position position="324"/>
    </location>
    <ligand>
        <name>IMP</name>
        <dbReference type="ChEBI" id="CHEBI:58053"/>
        <note>ligand shared between dimeric partners</note>
    </ligand>
</feature>
<dbReference type="EC" id="6.3.4.4" evidence="7"/>
<evidence type="ECO:0000313" key="8">
    <source>
        <dbReference type="EMBL" id="KPW99217.1"/>
    </source>
</evidence>
<protein>
    <recommendedName>
        <fullName evidence="7">Adenylosuccinate synthetase</fullName>
        <shortName evidence="7">AMPSase</shortName>
        <shortName evidence="7">AdSS</shortName>
        <ecNumber evidence="7">6.3.4.4</ecNumber>
    </recommendedName>
    <alternativeName>
        <fullName evidence="7">IMP--aspartate ligase</fullName>
    </alternativeName>
</protein>
<dbReference type="GO" id="GO:0046040">
    <property type="term" value="P:IMP metabolic process"/>
    <property type="evidence" value="ECO:0007669"/>
    <property type="project" value="TreeGrafter"/>
</dbReference>
<dbReference type="InterPro" id="IPR042111">
    <property type="entry name" value="Adenylosuccinate_synth_dom3"/>
</dbReference>
<comment type="function">
    <text evidence="7">Plays an important role in the de novo pathway of purine nucleotide biosynthesis. Catalyzes the first committed step in the biosynthesis of AMP from IMP.</text>
</comment>
<feature type="binding site" evidence="7">
    <location>
        <position position="166"/>
    </location>
    <ligand>
        <name>Mg(2+)</name>
        <dbReference type="ChEBI" id="CHEBI:18420"/>
    </ligand>
</feature>
<dbReference type="PANTHER" id="PTHR11846:SF0">
    <property type="entry name" value="ADENYLOSUCCINATE SYNTHETASE"/>
    <property type="match status" value="1"/>
</dbReference>
<reference evidence="8 9" key="1">
    <citation type="submission" date="2015-09" db="EMBL/GenBank/DDBJ databases">
        <title>Genome announcement of multiple Pseudomonas syringae strains.</title>
        <authorList>
            <person name="Thakur S."/>
            <person name="Wang P.W."/>
            <person name="Gong Y."/>
            <person name="Weir B.S."/>
            <person name="Guttman D.S."/>
        </authorList>
    </citation>
    <scope>NUCLEOTIDE SEQUENCE [LARGE SCALE GENOMIC DNA]</scope>
    <source>
        <strain evidence="8 9">ICMP17001</strain>
    </source>
</reference>
<dbReference type="InterPro" id="IPR001114">
    <property type="entry name" value="Adenylosuccinate_synthetase"/>
</dbReference>
<evidence type="ECO:0000256" key="2">
    <source>
        <dbReference type="ARBA" id="ARBA00022723"/>
    </source>
</evidence>
<feature type="binding site" evidence="7">
    <location>
        <begin position="430"/>
        <end position="432"/>
    </location>
    <ligand>
        <name>GTP</name>
        <dbReference type="ChEBI" id="CHEBI:37565"/>
    </ligand>
</feature>
<evidence type="ECO:0000256" key="7">
    <source>
        <dbReference type="HAMAP-Rule" id="MF_00011"/>
    </source>
</evidence>
<comment type="pathway">
    <text evidence="7">Purine metabolism; AMP biosynthesis via de novo pathway; AMP from IMP: step 1/2.</text>
</comment>
<keyword evidence="9" id="KW-1185">Reference proteome</keyword>
<feature type="binding site" evidence="7">
    <location>
        <position position="404"/>
    </location>
    <ligand>
        <name>GTP</name>
        <dbReference type="ChEBI" id="CHEBI:37565"/>
    </ligand>
</feature>
<dbReference type="Pfam" id="PF00709">
    <property type="entry name" value="Adenylsucc_synt"/>
    <property type="match status" value="2"/>
</dbReference>
<feature type="binding site" evidence="7">
    <location>
        <begin position="166"/>
        <end position="168"/>
    </location>
    <ligand>
        <name>GTP</name>
        <dbReference type="ChEBI" id="CHEBI:37565"/>
    </ligand>
</feature>
<feature type="active site" description="Proton donor" evidence="7">
    <location>
        <position position="167"/>
    </location>
</feature>
<feature type="binding site" description="in other chain" evidence="7">
    <location>
        <position position="246"/>
    </location>
    <ligand>
        <name>IMP</name>
        <dbReference type="ChEBI" id="CHEBI:58053"/>
        <note>ligand shared between dimeric partners</note>
    </ligand>
</feature>
<comment type="subcellular location">
    <subcellularLocation>
        <location evidence="7">Cytoplasm</location>
    </subcellularLocation>
</comment>
<evidence type="ECO:0000256" key="1">
    <source>
        <dbReference type="ARBA" id="ARBA00022598"/>
    </source>
</evidence>
<comment type="caution">
    <text evidence="7">Lacks conserved residue(s) required for the propagation of feature annotation.</text>
</comment>
<feature type="binding site" description="in other chain" evidence="7">
    <location>
        <position position="309"/>
    </location>
    <ligand>
        <name>IMP</name>
        <dbReference type="ChEBI" id="CHEBI:58053"/>
        <note>ligand shared between dimeric partners</note>
    </ligand>
</feature>
<feature type="binding site" evidence="7">
    <location>
        <begin position="398"/>
        <end position="404"/>
    </location>
    <ligand>
        <name>substrate</name>
    </ligand>
</feature>
<dbReference type="SMART" id="SM00788">
    <property type="entry name" value="Adenylsucc_synt"/>
    <property type="match status" value="1"/>
</dbReference>
<dbReference type="InterPro" id="IPR027417">
    <property type="entry name" value="P-loop_NTPase"/>
</dbReference>
<dbReference type="UniPathway" id="UPA00075">
    <property type="reaction ID" value="UER00335"/>
</dbReference>
<dbReference type="Proteomes" id="UP000051335">
    <property type="component" value="Unassembled WGS sequence"/>
</dbReference>
<dbReference type="PATRIC" id="fig|317659.3.peg.5556"/>
<dbReference type="AlphaFoldDB" id="A0A0P9NK36"/>
<dbReference type="GO" id="GO:0000287">
    <property type="term" value="F:magnesium ion binding"/>
    <property type="evidence" value="ECO:0007669"/>
    <property type="project" value="UniProtKB-UniRule"/>
</dbReference>
<organism evidence="8 9">
    <name type="scientific">Pseudomonas syringae pv. coryli</name>
    <dbReference type="NCBI Taxonomy" id="317659"/>
    <lineage>
        <taxon>Bacteria</taxon>
        <taxon>Pseudomonadati</taxon>
        <taxon>Pseudomonadota</taxon>
        <taxon>Gammaproteobacteria</taxon>
        <taxon>Pseudomonadales</taxon>
        <taxon>Pseudomonadaceae</taxon>
        <taxon>Pseudomonas</taxon>
    </lineage>
</organism>
<accession>A0A0P9NK36</accession>
<evidence type="ECO:0000256" key="4">
    <source>
        <dbReference type="ARBA" id="ARBA00022755"/>
    </source>
</evidence>
<proteinExistence type="inferred from homology"/>
<sequence length="504" mass="56478">MSSESKWVFEAIKQKIDSNPYQKNYVIDHIRTSEQLKHFRNSFDFMTIHVHLYAKEDELIKRYATRKNIRHTESKTDYHKADSIKTTEDIDFFATDADVRINTARTDVDDTLVRVAARLGLYSPPDVRCVDVVIGGQYGSEGKGHISAYLAKDYDLLLRVGGPNAGHTVSSSSGVFTYHQLPSGAKDTKAKLLLGPGMTINVKDLLQEIKNCNVTAERLFIDPQAMIISEEDLTAEIGLVKDIASTGRGSGSAAARRITGRGDSKTKLAKDIPELEPYVGKEPYYRGSTTRQLEKSYREGNSILVEGTQGSGLSIYHGNYPHVTSRDTNIAGCLAEAGISPSRVRRIIMVIRPTPIRVGNPDNSEKTSGPMKHETDFKTVAESAGLDPEEIIQNEKTSTTRRNRRVGWFDWQQFRSACALNAPTDIALTFADYICEKNSKARRFEQLSLDTIKFIEEIERVAHAPVSLVNTRFPRQGTLDIRTVIDRRNWISRLSDDSIKDDTQ</sequence>
<keyword evidence="3 7" id="KW-0547">Nucleotide-binding</keyword>
<dbReference type="GO" id="GO:0005737">
    <property type="term" value="C:cytoplasm"/>
    <property type="evidence" value="ECO:0007669"/>
    <property type="project" value="UniProtKB-SubCell"/>
</dbReference>
<comment type="cofactor">
    <cofactor evidence="7">
        <name>Mg(2+)</name>
        <dbReference type="ChEBI" id="CHEBI:18420"/>
    </cofactor>
    <text evidence="7">Binds 1 Mg(2+) ion per subunit.</text>
</comment>
<dbReference type="GO" id="GO:0004019">
    <property type="term" value="F:adenylosuccinate synthase activity"/>
    <property type="evidence" value="ECO:0007669"/>
    <property type="project" value="UniProtKB-UniRule"/>
</dbReference>
<keyword evidence="1 7" id="KW-0436">Ligase</keyword>
<gene>
    <name evidence="7" type="primary">purA</name>
    <name evidence="8" type="ORF">ALO75_03552</name>
</gene>
<dbReference type="GO" id="GO:0044208">
    <property type="term" value="P:'de novo' AMP biosynthetic process"/>
    <property type="evidence" value="ECO:0007669"/>
    <property type="project" value="UniProtKB-UniRule"/>
</dbReference>
<feature type="binding site" description="in other chain" evidence="7">
    <location>
        <position position="402"/>
    </location>
    <ligand>
        <name>IMP</name>
        <dbReference type="ChEBI" id="CHEBI:58053"/>
        <note>ligand shared between dimeric partners</note>
    </ligand>
</feature>
<keyword evidence="5 7" id="KW-0460">Magnesium</keyword>
<dbReference type="Gene3D" id="3.40.50.300">
    <property type="entry name" value="P-loop containing nucleotide triphosphate hydrolases"/>
    <property type="match status" value="1"/>
</dbReference>
<dbReference type="RefSeq" id="WP_235810376.1">
    <property type="nucleotide sequence ID" value="NZ_LJQC01000502.1"/>
</dbReference>